<gene>
    <name evidence="3" type="ORF">ERUC_LOCUS923</name>
</gene>
<comment type="caution">
    <text evidence="3">The sequence shown here is derived from an EMBL/GenBank/DDBJ whole genome shotgun (WGS) entry which is preliminary data.</text>
</comment>
<keyword evidence="2" id="KW-0732">Signal</keyword>
<feature type="region of interest" description="Disordered" evidence="1">
    <location>
        <begin position="64"/>
        <end position="84"/>
    </location>
</feature>
<feature type="chain" id="PRO_5044895279" description="Transmembrane protein" evidence="2">
    <location>
        <begin position="27"/>
        <end position="84"/>
    </location>
</feature>
<protein>
    <recommendedName>
        <fullName evidence="5">Transmembrane protein</fullName>
    </recommendedName>
</protein>
<evidence type="ECO:0000313" key="3">
    <source>
        <dbReference type="EMBL" id="CAH8285716.1"/>
    </source>
</evidence>
<evidence type="ECO:0000256" key="2">
    <source>
        <dbReference type="SAM" id="SignalP"/>
    </source>
</evidence>
<evidence type="ECO:0000256" key="1">
    <source>
        <dbReference type="SAM" id="MobiDB-lite"/>
    </source>
</evidence>
<evidence type="ECO:0000313" key="4">
    <source>
        <dbReference type="Proteomes" id="UP001642260"/>
    </source>
</evidence>
<accession>A0ABC8INV1</accession>
<dbReference type="EMBL" id="CAKOAT010031114">
    <property type="protein sequence ID" value="CAH8285716.1"/>
    <property type="molecule type" value="Genomic_DNA"/>
</dbReference>
<proteinExistence type="predicted"/>
<dbReference type="AlphaFoldDB" id="A0ABC8INV1"/>
<evidence type="ECO:0008006" key="5">
    <source>
        <dbReference type="Google" id="ProtNLM"/>
    </source>
</evidence>
<reference evidence="3 4" key="1">
    <citation type="submission" date="2022-03" db="EMBL/GenBank/DDBJ databases">
        <authorList>
            <person name="Macdonald S."/>
            <person name="Ahmed S."/>
            <person name="Newling K."/>
        </authorList>
    </citation>
    <scope>NUCLEOTIDE SEQUENCE [LARGE SCALE GENOMIC DNA]</scope>
</reference>
<keyword evidence="4" id="KW-1185">Reference proteome</keyword>
<name>A0ABC8INV1_ERUVS</name>
<organism evidence="3 4">
    <name type="scientific">Eruca vesicaria subsp. sativa</name>
    <name type="common">Garden rocket</name>
    <name type="synonym">Eruca sativa</name>
    <dbReference type="NCBI Taxonomy" id="29727"/>
    <lineage>
        <taxon>Eukaryota</taxon>
        <taxon>Viridiplantae</taxon>
        <taxon>Streptophyta</taxon>
        <taxon>Embryophyta</taxon>
        <taxon>Tracheophyta</taxon>
        <taxon>Spermatophyta</taxon>
        <taxon>Magnoliopsida</taxon>
        <taxon>eudicotyledons</taxon>
        <taxon>Gunneridae</taxon>
        <taxon>Pentapetalae</taxon>
        <taxon>rosids</taxon>
        <taxon>malvids</taxon>
        <taxon>Brassicales</taxon>
        <taxon>Brassicaceae</taxon>
        <taxon>Brassiceae</taxon>
        <taxon>Eruca</taxon>
    </lineage>
</organism>
<dbReference type="Proteomes" id="UP001642260">
    <property type="component" value="Unassembled WGS sequence"/>
</dbReference>
<feature type="signal peptide" evidence="2">
    <location>
        <begin position="1"/>
        <end position="26"/>
    </location>
</feature>
<sequence>MTSSIVSCMLLFLLLLVFPHMDKSLGSETELHKLKETNHPDEVTVQMQSRYFVGRPLTPCHIYQRCKRTPPTPTSSKGKYGSGH</sequence>